<accession>A0A0A8XZU7</accession>
<sequence>MMCCLVWCIVISYSCFSLLPVDLKIRVKHC</sequence>
<dbReference type="EMBL" id="GBRH01278366">
    <property type="protein sequence ID" value="JAD19529.1"/>
    <property type="molecule type" value="Transcribed_RNA"/>
</dbReference>
<dbReference type="AlphaFoldDB" id="A0A0A8XZU7"/>
<protein>
    <submittedName>
        <fullName evidence="1">Uncharacterized protein</fullName>
    </submittedName>
</protein>
<reference evidence="1" key="2">
    <citation type="journal article" date="2015" name="Data Brief">
        <title>Shoot transcriptome of the giant reed, Arundo donax.</title>
        <authorList>
            <person name="Barrero R.A."/>
            <person name="Guerrero F.D."/>
            <person name="Moolhuijzen P."/>
            <person name="Goolsby J.A."/>
            <person name="Tidwell J."/>
            <person name="Bellgard S.E."/>
            <person name="Bellgard M.I."/>
        </authorList>
    </citation>
    <scope>NUCLEOTIDE SEQUENCE</scope>
    <source>
        <tissue evidence="1">Shoot tissue taken approximately 20 cm above the soil surface</tissue>
    </source>
</reference>
<reference evidence="1" key="1">
    <citation type="submission" date="2014-09" db="EMBL/GenBank/DDBJ databases">
        <authorList>
            <person name="Magalhaes I.L.F."/>
            <person name="Oliveira U."/>
            <person name="Santos F.R."/>
            <person name="Vidigal T.H.D.A."/>
            <person name="Brescovit A.D."/>
            <person name="Santos A.J."/>
        </authorList>
    </citation>
    <scope>NUCLEOTIDE SEQUENCE</scope>
    <source>
        <tissue evidence="1">Shoot tissue taken approximately 20 cm above the soil surface</tissue>
    </source>
</reference>
<proteinExistence type="predicted"/>
<organism evidence="1">
    <name type="scientific">Arundo donax</name>
    <name type="common">Giant reed</name>
    <name type="synonym">Donax arundinaceus</name>
    <dbReference type="NCBI Taxonomy" id="35708"/>
    <lineage>
        <taxon>Eukaryota</taxon>
        <taxon>Viridiplantae</taxon>
        <taxon>Streptophyta</taxon>
        <taxon>Embryophyta</taxon>
        <taxon>Tracheophyta</taxon>
        <taxon>Spermatophyta</taxon>
        <taxon>Magnoliopsida</taxon>
        <taxon>Liliopsida</taxon>
        <taxon>Poales</taxon>
        <taxon>Poaceae</taxon>
        <taxon>PACMAD clade</taxon>
        <taxon>Arundinoideae</taxon>
        <taxon>Arundineae</taxon>
        <taxon>Arundo</taxon>
    </lineage>
</organism>
<name>A0A0A8XZU7_ARUDO</name>
<evidence type="ECO:0000313" key="1">
    <source>
        <dbReference type="EMBL" id="JAD19529.1"/>
    </source>
</evidence>